<accession>A0A2U3LEN3</accession>
<feature type="domain" description="DUF4440" evidence="2">
    <location>
        <begin position="33"/>
        <end position="134"/>
    </location>
</feature>
<dbReference type="EMBL" id="OMOD01000198">
    <property type="protein sequence ID" value="SPF50326.1"/>
    <property type="molecule type" value="Genomic_DNA"/>
</dbReference>
<feature type="chain" id="PRO_5015676101" description="DUF4440 domain-containing protein" evidence="1">
    <location>
        <begin position="18"/>
        <end position="149"/>
    </location>
</feature>
<dbReference type="InterPro" id="IPR027843">
    <property type="entry name" value="DUF4440"/>
</dbReference>
<evidence type="ECO:0000256" key="1">
    <source>
        <dbReference type="SAM" id="SignalP"/>
    </source>
</evidence>
<organism evidence="3 4">
    <name type="scientific">Candidatus Sulfotelmatobacter kueseliae</name>
    <dbReference type="NCBI Taxonomy" id="2042962"/>
    <lineage>
        <taxon>Bacteria</taxon>
        <taxon>Pseudomonadati</taxon>
        <taxon>Acidobacteriota</taxon>
        <taxon>Terriglobia</taxon>
        <taxon>Terriglobales</taxon>
        <taxon>Candidatus Korobacteraceae</taxon>
        <taxon>Candidatus Sulfotelmatobacter</taxon>
    </lineage>
</organism>
<dbReference type="SUPFAM" id="SSF54427">
    <property type="entry name" value="NTF2-like"/>
    <property type="match status" value="1"/>
</dbReference>
<keyword evidence="1" id="KW-0732">Signal</keyword>
<dbReference type="Proteomes" id="UP000238701">
    <property type="component" value="Unassembled WGS sequence"/>
</dbReference>
<sequence>MRNLAALLLIFSLNTWAQQPGAKPLSSPEPGVQVRQEFLRAYNAKDADAVVALYADDATLVSDGGTFRGRNEIRNWVRGGLDQGSRLEAIEPSVERSSGTLAYGTGRTRRLVGSVVHLGQYLIVMEKIGGEWKIVQHFSLNAGETPAVN</sequence>
<dbReference type="Gene3D" id="3.10.450.50">
    <property type="match status" value="1"/>
</dbReference>
<dbReference type="Pfam" id="PF14534">
    <property type="entry name" value="DUF4440"/>
    <property type="match status" value="1"/>
</dbReference>
<evidence type="ECO:0000313" key="3">
    <source>
        <dbReference type="EMBL" id="SPF50326.1"/>
    </source>
</evidence>
<dbReference type="AlphaFoldDB" id="A0A2U3LEN3"/>
<reference evidence="4" key="1">
    <citation type="submission" date="2018-02" db="EMBL/GenBank/DDBJ databases">
        <authorList>
            <person name="Hausmann B."/>
        </authorList>
    </citation>
    <scope>NUCLEOTIDE SEQUENCE [LARGE SCALE GENOMIC DNA]</scope>
    <source>
        <strain evidence="4">Peat soil MAG SbA1</strain>
    </source>
</reference>
<dbReference type="InterPro" id="IPR032710">
    <property type="entry name" value="NTF2-like_dom_sf"/>
</dbReference>
<name>A0A2U3LEN3_9BACT</name>
<evidence type="ECO:0000259" key="2">
    <source>
        <dbReference type="Pfam" id="PF14534"/>
    </source>
</evidence>
<proteinExistence type="predicted"/>
<protein>
    <recommendedName>
        <fullName evidence="2">DUF4440 domain-containing protein</fullName>
    </recommendedName>
</protein>
<feature type="signal peptide" evidence="1">
    <location>
        <begin position="1"/>
        <end position="17"/>
    </location>
</feature>
<gene>
    <name evidence="3" type="ORF">SBA1_990029</name>
</gene>
<evidence type="ECO:0000313" key="4">
    <source>
        <dbReference type="Proteomes" id="UP000238701"/>
    </source>
</evidence>